<dbReference type="OrthoDB" id="7794186at2"/>
<organism evidence="1 2">
    <name type="scientific">Neolewinella aurantiaca</name>
    <dbReference type="NCBI Taxonomy" id="2602767"/>
    <lineage>
        <taxon>Bacteria</taxon>
        <taxon>Pseudomonadati</taxon>
        <taxon>Bacteroidota</taxon>
        <taxon>Saprospiria</taxon>
        <taxon>Saprospirales</taxon>
        <taxon>Lewinellaceae</taxon>
        <taxon>Neolewinella</taxon>
    </lineage>
</organism>
<dbReference type="Gene3D" id="2.60.40.740">
    <property type="match status" value="5"/>
</dbReference>
<dbReference type="InterPro" id="IPR025667">
    <property type="entry name" value="SprB_repeat"/>
</dbReference>
<name>A0A5C7FEH0_9BACT</name>
<dbReference type="InterPro" id="IPR026444">
    <property type="entry name" value="Secre_tail"/>
</dbReference>
<proteinExistence type="predicted"/>
<dbReference type="EMBL" id="VOXD01000021">
    <property type="protein sequence ID" value="TXF88612.1"/>
    <property type="molecule type" value="Genomic_DNA"/>
</dbReference>
<dbReference type="Proteomes" id="UP000321907">
    <property type="component" value="Unassembled WGS sequence"/>
</dbReference>
<dbReference type="NCBIfam" id="TIGR04183">
    <property type="entry name" value="Por_Secre_tail"/>
    <property type="match status" value="1"/>
</dbReference>
<keyword evidence="2" id="KW-1185">Reference proteome</keyword>
<dbReference type="AlphaFoldDB" id="A0A5C7FEH0"/>
<evidence type="ECO:0000313" key="1">
    <source>
        <dbReference type="EMBL" id="TXF88612.1"/>
    </source>
</evidence>
<comment type="caution">
    <text evidence="1">The sequence shown here is derived from an EMBL/GenBank/DDBJ whole genome shotgun (WGS) entry which is preliminary data.</text>
</comment>
<sequence length="1092" mass="113348">MATICGFDNGILQVAAVGGNPPYTYDWSHDADLTINDARNLPAGDYSVTITDANGCSISGMYNIGESEIPTADIVEQGDAGCGQANGFIRVETANLTAPYTYEWDHDDDLNAPLAENLTSGDYSVTITGDLGCSVEIQTSVSNPDGPSISEISVENSSCSATDGTASVTISGGTSPYSYEWSHDVNLTESTATNLPPGEYSLTITDANGCFDTETFNIQSSEGPGEITIVQQTGTFCGLNNGALLVTPVGGTAPYTYVWSHDPSLVTNEALDLLMGDYSVTITDVNGCAVSGTYSIAGSETPTIMESSQSNSSCGQNDGSATVVTTGLTDPLSYTWSHDPELNAATANDLAAGNYTVTATGANGCTATLSLTIENSGGPQISLTSAINSSCGMENGAINVAYQSGGTPPFNYSWSHDSDLNEDAAEGLSAGNYGVTITDVNGCSNALNVELIEVAGPGSLTIVSMTPTSCGESNGALTIVPTGGTPPFTYEWSHDATITGDNATELDSGVYQIVATDANGCSISNTFSIPTSMGLTVVQDEVIGANCNLEDGSILISVPNASGEVTYNWSHAPGQNSPALTGLTAGNYMVTVTDEAGCSSEAMIIVNSLDNPASFTITPTPTNCEDGQGSITVTITEGRPPYTYVWSHDALLDASTATGLIAGDYNVEVTDALGCKVMLEATVIYSDGPEVTIDAAAPTCAGASDGSLIARPTGGAEPFSYLWSTNAVSQSVSNLVAGDYSVTVTDANGCTETVETTLTDGPVLIISLLDSVPPTCAESLDGRLEVEVSGGSAPYVFIWSNGTNGPLTDELNGGTTYTVTVTSSEGCQAERSYTLPDAPVAVLQLPTDTTLCQDDIWALDLTGYTNTLVTGPGGFNSNEPVVLIDEAGTYSISVAGAGGCMANADVVVNFTGQTFVAGMVLPSDVVVGDSIVVLETSWPAPSTVEWIFDRSGARQVAQEQNQYWFVFDEAGEYNLSLLASFDGCDDLITKGITVHADSTSIPSVGLTRSGIEDIIISPNPNDGNFTATVDLTTEARIFLNLYDLDGTLIDRQEDNGRSDYSFNYNLNLEPGSYLLLVQTGSARRTVVVIVSD</sequence>
<dbReference type="Pfam" id="PF13573">
    <property type="entry name" value="SprB"/>
    <property type="match status" value="9"/>
</dbReference>
<accession>A0A5C7FEH0</accession>
<reference evidence="1 2" key="1">
    <citation type="submission" date="2019-08" db="EMBL/GenBank/DDBJ databases">
        <title>Lewinella sp. strain SSH13 Genome sequencing and assembly.</title>
        <authorList>
            <person name="Kim I."/>
        </authorList>
    </citation>
    <scope>NUCLEOTIDE SEQUENCE [LARGE SCALE GENOMIC DNA]</scope>
    <source>
        <strain evidence="1 2">SSH13</strain>
    </source>
</reference>
<evidence type="ECO:0000313" key="2">
    <source>
        <dbReference type="Proteomes" id="UP000321907"/>
    </source>
</evidence>
<gene>
    <name evidence="1" type="ORF">FUA23_14190</name>
</gene>
<protein>
    <submittedName>
        <fullName evidence="1">T9SS type A sorting domain-containing protein</fullName>
    </submittedName>
</protein>